<evidence type="ECO:0000256" key="1">
    <source>
        <dbReference type="SAM" id="Phobius"/>
    </source>
</evidence>
<protein>
    <submittedName>
        <fullName evidence="2">Uncharacterized protein</fullName>
    </submittedName>
</protein>
<organism evidence="2 3">
    <name type="scientific">Devosia nitrariae</name>
    <dbReference type="NCBI Taxonomy" id="2071872"/>
    <lineage>
        <taxon>Bacteria</taxon>
        <taxon>Pseudomonadati</taxon>
        <taxon>Pseudomonadota</taxon>
        <taxon>Alphaproteobacteria</taxon>
        <taxon>Hyphomicrobiales</taxon>
        <taxon>Devosiaceae</taxon>
        <taxon>Devosia</taxon>
    </lineage>
</organism>
<keyword evidence="3" id="KW-1185">Reference proteome</keyword>
<dbReference type="Proteomes" id="UP001156691">
    <property type="component" value="Unassembled WGS sequence"/>
</dbReference>
<feature type="transmembrane region" description="Helical" evidence="1">
    <location>
        <begin position="15"/>
        <end position="36"/>
    </location>
</feature>
<evidence type="ECO:0000313" key="3">
    <source>
        <dbReference type="Proteomes" id="UP001156691"/>
    </source>
</evidence>
<dbReference type="EMBL" id="BSNS01000024">
    <property type="protein sequence ID" value="GLQ57728.1"/>
    <property type="molecule type" value="Genomic_DNA"/>
</dbReference>
<gene>
    <name evidence="2" type="ORF">GCM10010862_49870</name>
</gene>
<keyword evidence="1" id="KW-1133">Transmembrane helix</keyword>
<accession>A0ABQ5WDC7</accession>
<keyword evidence="1" id="KW-0812">Transmembrane</keyword>
<name>A0ABQ5WDC7_9HYPH</name>
<reference evidence="3" key="1">
    <citation type="journal article" date="2019" name="Int. J. Syst. Evol. Microbiol.">
        <title>The Global Catalogue of Microorganisms (GCM) 10K type strain sequencing project: providing services to taxonomists for standard genome sequencing and annotation.</title>
        <authorList>
            <consortium name="The Broad Institute Genomics Platform"/>
            <consortium name="The Broad Institute Genome Sequencing Center for Infectious Disease"/>
            <person name="Wu L."/>
            <person name="Ma J."/>
        </authorList>
    </citation>
    <scope>NUCLEOTIDE SEQUENCE [LARGE SCALE GENOMIC DNA]</scope>
    <source>
        <strain evidence="3">NBRC 112416</strain>
    </source>
</reference>
<sequence length="66" mass="6911">MADKVAFGKLAAKDYAMGVAFVAVGFAIVFGLSGALGLELEGFLLVIASVVIGVAAWMSYLRKRDD</sequence>
<evidence type="ECO:0000313" key="2">
    <source>
        <dbReference type="EMBL" id="GLQ57728.1"/>
    </source>
</evidence>
<feature type="transmembrane region" description="Helical" evidence="1">
    <location>
        <begin position="42"/>
        <end position="61"/>
    </location>
</feature>
<keyword evidence="1" id="KW-0472">Membrane</keyword>
<proteinExistence type="predicted"/>
<dbReference type="RefSeq" id="WP_284343102.1">
    <property type="nucleotide sequence ID" value="NZ_BSNS01000024.1"/>
</dbReference>
<comment type="caution">
    <text evidence="2">The sequence shown here is derived from an EMBL/GenBank/DDBJ whole genome shotgun (WGS) entry which is preliminary data.</text>
</comment>